<accession>G0NQM7</accession>
<dbReference type="InterPro" id="IPR016186">
    <property type="entry name" value="C-type_lectin-like/link_sf"/>
</dbReference>
<dbReference type="Pfam" id="PF00059">
    <property type="entry name" value="Lectin_C"/>
    <property type="match status" value="1"/>
</dbReference>
<dbReference type="PANTHER" id="PTHR23124:SF74">
    <property type="entry name" value="C-TYPE LECTIN DOMAIN-CONTAINING PROTEIN"/>
    <property type="match status" value="1"/>
</dbReference>
<gene>
    <name evidence="2" type="ORF">CAEBREN_06047</name>
</gene>
<dbReference type="SUPFAM" id="SSF56436">
    <property type="entry name" value="C-type lectin-like"/>
    <property type="match status" value="1"/>
</dbReference>
<reference evidence="3" key="1">
    <citation type="submission" date="2011-07" db="EMBL/GenBank/DDBJ databases">
        <authorList>
            <consortium name="Caenorhabditis brenneri Sequencing and Analysis Consortium"/>
            <person name="Wilson R.K."/>
        </authorList>
    </citation>
    <scope>NUCLEOTIDE SEQUENCE [LARGE SCALE GENOMIC DNA]</scope>
    <source>
        <strain evidence="3">PB2801</strain>
    </source>
</reference>
<dbReference type="InParanoid" id="G0NQM7"/>
<feature type="domain" description="C-type lectin" evidence="1">
    <location>
        <begin position="1"/>
        <end position="102"/>
    </location>
</feature>
<dbReference type="InterPro" id="IPR016187">
    <property type="entry name" value="CTDL_fold"/>
</dbReference>
<organism evidence="3">
    <name type="scientific">Caenorhabditis brenneri</name>
    <name type="common">Nematode worm</name>
    <dbReference type="NCBI Taxonomy" id="135651"/>
    <lineage>
        <taxon>Eukaryota</taxon>
        <taxon>Metazoa</taxon>
        <taxon>Ecdysozoa</taxon>
        <taxon>Nematoda</taxon>
        <taxon>Chromadorea</taxon>
        <taxon>Rhabditida</taxon>
        <taxon>Rhabditina</taxon>
        <taxon>Rhabditomorpha</taxon>
        <taxon>Rhabditoidea</taxon>
        <taxon>Rhabditidae</taxon>
        <taxon>Peloderinae</taxon>
        <taxon>Caenorhabditis</taxon>
    </lineage>
</organism>
<dbReference type="AlphaFoldDB" id="G0NQM7"/>
<evidence type="ECO:0000313" key="2">
    <source>
        <dbReference type="EMBL" id="EGT35772.1"/>
    </source>
</evidence>
<dbReference type="HOGENOM" id="CLU_058687_1_1_1"/>
<sequence>MITLEDAQAKCKTEGAVVAGTQNLDEINWMADTVKALQPSSVSIWIGATRTNACKDVRITAECTALSSFYWTDGSVVGVSGFKWQLGEPNNTGLGQACVQLYMADKTMDDVV</sequence>
<evidence type="ECO:0000259" key="1">
    <source>
        <dbReference type="PROSITE" id="PS50041"/>
    </source>
</evidence>
<dbReference type="Gene3D" id="3.10.100.10">
    <property type="entry name" value="Mannose-Binding Protein A, subunit A"/>
    <property type="match status" value="1"/>
</dbReference>
<dbReference type="PANTHER" id="PTHR23124">
    <property type="entry name" value="C-TYPE LECTIN DOMAIN-CONTAINING PROTEIN-RELATED-RELATED"/>
    <property type="match status" value="1"/>
</dbReference>
<dbReference type="InterPro" id="IPR001304">
    <property type="entry name" value="C-type_lectin-like"/>
</dbReference>
<dbReference type="Proteomes" id="UP000008068">
    <property type="component" value="Unassembled WGS sequence"/>
</dbReference>
<name>G0NQM7_CAEBE</name>
<keyword evidence="3" id="KW-1185">Reference proteome</keyword>
<proteinExistence type="predicted"/>
<evidence type="ECO:0000313" key="3">
    <source>
        <dbReference type="Proteomes" id="UP000008068"/>
    </source>
</evidence>
<dbReference type="EMBL" id="GL379926">
    <property type="protein sequence ID" value="EGT35772.1"/>
    <property type="molecule type" value="Genomic_DNA"/>
</dbReference>
<dbReference type="CDD" id="cd00037">
    <property type="entry name" value="CLECT"/>
    <property type="match status" value="1"/>
</dbReference>
<protein>
    <recommendedName>
        <fullName evidence="1">C-type lectin domain-containing protein</fullName>
    </recommendedName>
</protein>
<dbReference type="eggNOG" id="KOG4297">
    <property type="taxonomic scope" value="Eukaryota"/>
</dbReference>
<dbReference type="OrthoDB" id="5807131at2759"/>
<dbReference type="PROSITE" id="PS50041">
    <property type="entry name" value="C_TYPE_LECTIN_2"/>
    <property type="match status" value="1"/>
</dbReference>
<dbReference type="STRING" id="135651.G0NQM7"/>